<dbReference type="GO" id="GO:0005524">
    <property type="term" value="F:ATP binding"/>
    <property type="evidence" value="ECO:0007669"/>
    <property type="project" value="UniProtKB-UniRule"/>
</dbReference>
<dbReference type="SMART" id="SM00220">
    <property type="entry name" value="S_TKc"/>
    <property type="match status" value="1"/>
</dbReference>
<keyword evidence="3 4" id="KW-0067">ATP-binding</keyword>
<gene>
    <name evidence="8" type="ORF">K489DRAFT_370735</name>
</gene>
<dbReference type="SUPFAM" id="SSF56112">
    <property type="entry name" value="Protein kinase-like (PK-like)"/>
    <property type="match status" value="1"/>
</dbReference>
<dbReference type="PROSITE" id="PS50006">
    <property type="entry name" value="FHA_DOMAIN"/>
    <property type="match status" value="1"/>
</dbReference>
<dbReference type="PROSITE" id="PS50011">
    <property type="entry name" value="PROTEIN_KINASE_DOM"/>
    <property type="match status" value="1"/>
</dbReference>
<dbReference type="PROSITE" id="PS00107">
    <property type="entry name" value="PROTEIN_KINASE_ATP"/>
    <property type="match status" value="1"/>
</dbReference>
<proteinExistence type="inferred from homology"/>
<organism evidence="8">
    <name type="scientific">Dissoconium aciculare CBS 342.82</name>
    <dbReference type="NCBI Taxonomy" id="1314786"/>
    <lineage>
        <taxon>Eukaryota</taxon>
        <taxon>Fungi</taxon>
        <taxon>Dikarya</taxon>
        <taxon>Ascomycota</taxon>
        <taxon>Pezizomycotina</taxon>
        <taxon>Dothideomycetes</taxon>
        <taxon>Dothideomycetidae</taxon>
        <taxon>Mycosphaerellales</taxon>
        <taxon>Dissoconiaceae</taxon>
        <taxon>Dissoconium</taxon>
    </lineage>
</organism>
<dbReference type="InterPro" id="IPR000253">
    <property type="entry name" value="FHA_dom"/>
</dbReference>
<feature type="domain" description="Protein kinase" evidence="6">
    <location>
        <begin position="277"/>
        <end position="571"/>
    </location>
</feature>
<dbReference type="InterPro" id="IPR017441">
    <property type="entry name" value="Protein_kinase_ATP_BS"/>
</dbReference>
<name>A0A6J3M541_9PEZI</name>
<feature type="binding site" evidence="4">
    <location>
        <position position="306"/>
    </location>
    <ligand>
        <name>ATP</name>
        <dbReference type="ChEBI" id="CHEBI:30616"/>
    </ligand>
</feature>
<dbReference type="InterPro" id="IPR011009">
    <property type="entry name" value="Kinase-like_dom_sf"/>
</dbReference>
<dbReference type="Gene3D" id="1.10.510.10">
    <property type="entry name" value="Transferase(Phosphotransferase) domain 1"/>
    <property type="match status" value="1"/>
</dbReference>
<sequence length="679" mass="76098">MVVHLKSASCLFAEHHVSGELASSSTWLSSWLADYGLNLGASVHRHFLGGLGLGEASSAITWETSEFEGPWNLTRYRLRWSTRRRVIYFWSRFYMRDISTQSTTIISADMSISQASIVNPVGYFVFHDANICRSAEVDTPSISSRPRLVWPREEIDIGRDVVEDILGITAKAVSKHHTRVRCVMYEDDVQQCVPPMVSVQVLSSNGIMFTHAGLGKGSAAVSVKPGDEDVLLSDGDSLQLTRRISLTYRCSGYYPSKNLPHSKLRQAEMQRFANRFVVTNRMLGLGGFAGVYLATNVNSHKQLACKIVRNAPEQATASDASEQIVNMTLLRRKREMLAREYTVLKNLSHPNIIHVEKVFCSTSNIYIFQELVTGGDLLSYIELRAPLIEAHAAMITKQLLEAVNYLHNNKIVHRDVKPENVLMTSSRHGARIVLTDFGQARFLDNGRARQDGRLARMQSAAGTCGYIAPELYRAMTLPYKDNIGYSKAVDIWSIGCIVRVLISSDPVVPGQELQKHDASRKSGYGAYVAFLSGNEAWSRISEAARSFIRGCLTIDEMARLTASAALQHEWFTHEEYREEFDAAYQRAIQGWRPRQRGKGELLVETLDGYDQHSAQIGPAPLPPKRQSAYENRSQLFSQKRFSARPSQNTACRVQKPLPRASVVMRVARSPSGKKHQQQQ</sequence>
<reference evidence="8" key="2">
    <citation type="submission" date="2020-04" db="EMBL/GenBank/DDBJ databases">
        <authorList>
            <consortium name="NCBI Genome Project"/>
        </authorList>
    </citation>
    <scope>NUCLEOTIDE SEQUENCE</scope>
    <source>
        <strain evidence="8">CBS 342.82</strain>
    </source>
</reference>
<dbReference type="Gene3D" id="3.30.200.20">
    <property type="entry name" value="Phosphorylase Kinase, domain 1"/>
    <property type="match status" value="1"/>
</dbReference>
<dbReference type="RefSeq" id="XP_033460197.1">
    <property type="nucleotide sequence ID" value="XM_033603167.1"/>
</dbReference>
<dbReference type="GeneID" id="54360967"/>
<dbReference type="OrthoDB" id="74764at2759"/>
<reference evidence="8" key="3">
    <citation type="submission" date="2025-08" db="UniProtKB">
        <authorList>
            <consortium name="RefSeq"/>
        </authorList>
    </citation>
    <scope>IDENTIFICATION</scope>
    <source>
        <strain evidence="8">CBS 342.82</strain>
    </source>
</reference>
<dbReference type="AlphaFoldDB" id="A0A6J3M541"/>
<evidence type="ECO:0000313" key="8">
    <source>
        <dbReference type="RefSeq" id="XP_033460197.1"/>
    </source>
</evidence>
<comment type="similarity">
    <text evidence="1">Belongs to the protein kinase superfamily. CAMK Ser/Thr protein kinase family. CHEK2 subfamily.</text>
</comment>
<evidence type="ECO:0000259" key="6">
    <source>
        <dbReference type="PROSITE" id="PS50011"/>
    </source>
</evidence>
<dbReference type="Proteomes" id="UP000504637">
    <property type="component" value="Unplaced"/>
</dbReference>
<protein>
    <submittedName>
        <fullName evidence="8">Kinase-like protein</fullName>
    </submittedName>
</protein>
<accession>A0A6J3M541</accession>
<dbReference type="InterPro" id="IPR000719">
    <property type="entry name" value="Prot_kinase_dom"/>
</dbReference>
<evidence type="ECO:0000259" key="5">
    <source>
        <dbReference type="PROSITE" id="PS50006"/>
    </source>
</evidence>
<evidence type="ECO:0000313" key="7">
    <source>
        <dbReference type="Proteomes" id="UP000504637"/>
    </source>
</evidence>
<evidence type="ECO:0000256" key="3">
    <source>
        <dbReference type="ARBA" id="ARBA00022840"/>
    </source>
</evidence>
<dbReference type="InterPro" id="IPR008271">
    <property type="entry name" value="Ser/Thr_kinase_AS"/>
</dbReference>
<evidence type="ECO:0000256" key="4">
    <source>
        <dbReference type="PROSITE-ProRule" id="PRU10141"/>
    </source>
</evidence>
<reference evidence="8" key="1">
    <citation type="submission" date="2020-01" db="EMBL/GenBank/DDBJ databases">
        <authorList>
            <consortium name="DOE Joint Genome Institute"/>
            <person name="Haridas S."/>
            <person name="Albert R."/>
            <person name="Binder M."/>
            <person name="Bloem J."/>
            <person name="Labutti K."/>
            <person name="Salamov A."/>
            <person name="Andreopoulos B."/>
            <person name="Baker S.E."/>
            <person name="Barry K."/>
            <person name="Bills G."/>
            <person name="Bluhm B.H."/>
            <person name="Cannon C."/>
            <person name="Castanera R."/>
            <person name="Culley D.E."/>
            <person name="Daum C."/>
            <person name="Ezra D."/>
            <person name="Gonzalez J.B."/>
            <person name="Henrissat B."/>
            <person name="Kuo A."/>
            <person name="Liang C."/>
            <person name="Lipzen A."/>
            <person name="Lutzoni F."/>
            <person name="Magnuson J."/>
            <person name="Mondo S."/>
            <person name="Nolan M."/>
            <person name="Ohm R."/>
            <person name="Pangilinan J."/>
            <person name="Park H.-J."/>
            <person name="Ramirez L."/>
            <person name="Alfaro M."/>
            <person name="Sun H."/>
            <person name="Tritt A."/>
            <person name="Yoshinaga Y."/>
            <person name="Zwiers L.-H."/>
            <person name="Turgeon B.G."/>
            <person name="Goodwin S.B."/>
            <person name="Spatafora J.W."/>
            <person name="Crous P.W."/>
            <person name="Grigoriev I.V."/>
        </authorList>
    </citation>
    <scope>NUCLEOTIDE SEQUENCE</scope>
    <source>
        <strain evidence="8">CBS 342.82</strain>
    </source>
</reference>
<dbReference type="Pfam" id="PF00069">
    <property type="entry name" value="Pkinase"/>
    <property type="match status" value="1"/>
</dbReference>
<keyword evidence="7" id="KW-1185">Reference proteome</keyword>
<dbReference type="PANTHER" id="PTHR24347">
    <property type="entry name" value="SERINE/THREONINE-PROTEIN KINASE"/>
    <property type="match status" value="1"/>
</dbReference>
<evidence type="ECO:0000256" key="1">
    <source>
        <dbReference type="ARBA" id="ARBA00005575"/>
    </source>
</evidence>
<dbReference type="GO" id="GO:0004672">
    <property type="term" value="F:protein kinase activity"/>
    <property type="evidence" value="ECO:0007669"/>
    <property type="project" value="InterPro"/>
</dbReference>
<dbReference type="PROSITE" id="PS00108">
    <property type="entry name" value="PROTEIN_KINASE_ST"/>
    <property type="match status" value="1"/>
</dbReference>
<keyword evidence="2 4" id="KW-0547">Nucleotide-binding</keyword>
<evidence type="ECO:0000256" key="2">
    <source>
        <dbReference type="ARBA" id="ARBA00022741"/>
    </source>
</evidence>
<feature type="domain" description="FHA" evidence="5">
    <location>
        <begin position="155"/>
        <end position="214"/>
    </location>
</feature>